<feature type="transmembrane region" description="Helical" evidence="2">
    <location>
        <begin position="77"/>
        <end position="105"/>
    </location>
</feature>
<keyword evidence="2" id="KW-1133">Transmembrane helix</keyword>
<dbReference type="Proteomes" id="UP000218811">
    <property type="component" value="Unassembled WGS sequence"/>
</dbReference>
<feature type="compositionally biased region" description="Basic and acidic residues" evidence="1">
    <location>
        <begin position="315"/>
        <end position="327"/>
    </location>
</feature>
<evidence type="ECO:0000313" key="3">
    <source>
        <dbReference type="EMBL" id="PCH40045.1"/>
    </source>
</evidence>
<organism evidence="3 4">
    <name type="scientific">Wolfiporia cocos (strain MD-104)</name>
    <name type="common">Brown rot fungus</name>
    <dbReference type="NCBI Taxonomy" id="742152"/>
    <lineage>
        <taxon>Eukaryota</taxon>
        <taxon>Fungi</taxon>
        <taxon>Dikarya</taxon>
        <taxon>Basidiomycota</taxon>
        <taxon>Agaricomycotina</taxon>
        <taxon>Agaricomycetes</taxon>
        <taxon>Polyporales</taxon>
        <taxon>Phaeolaceae</taxon>
        <taxon>Wolfiporia</taxon>
    </lineage>
</organism>
<gene>
    <name evidence="3" type="ORF">WOLCODRAFT_136628</name>
</gene>
<feature type="compositionally biased region" description="Polar residues" evidence="1">
    <location>
        <begin position="221"/>
        <end position="239"/>
    </location>
</feature>
<feature type="compositionally biased region" description="Polar residues" evidence="1">
    <location>
        <begin position="379"/>
        <end position="407"/>
    </location>
</feature>
<feature type="region of interest" description="Disordered" evidence="1">
    <location>
        <begin position="283"/>
        <end position="407"/>
    </location>
</feature>
<proteinExistence type="predicted"/>
<keyword evidence="2" id="KW-0812">Transmembrane</keyword>
<feature type="compositionally biased region" description="Polar residues" evidence="1">
    <location>
        <begin position="345"/>
        <end position="362"/>
    </location>
</feature>
<keyword evidence="2" id="KW-0472">Membrane</keyword>
<accession>A0A2H3JES8</accession>
<keyword evidence="4" id="KW-1185">Reference proteome</keyword>
<dbReference type="AlphaFoldDB" id="A0A2H3JES8"/>
<feature type="region of interest" description="Disordered" evidence="1">
    <location>
        <begin position="203"/>
        <end position="268"/>
    </location>
</feature>
<name>A0A2H3JES8_WOLCO</name>
<dbReference type="EMBL" id="KB468053">
    <property type="protein sequence ID" value="PCH40045.1"/>
    <property type="molecule type" value="Genomic_DNA"/>
</dbReference>
<sequence length="407" mass="43657">MLRNTSISAGGSREGSVFLQSSSRLRNRKRAHAAIQKACVQYLQAITALVPQHRGPVRLVTSELTLGMSLSENGWTFASSIISVVWSFIFPSVVVWLLSFFWLWYLQKETDKVLVQLTSRILPGGGPVKHFHDSVSHEIAQLIRELHGIPLMYKLLNTAFELRRLKRVTHMLDRGMPLPPDFIEQYAAMSGTDISTTATIQSLGSNHHPRCEDYPPAENGRATSSTGTAIPLLTPSTPTSDDDSGRPDDASSDMNYDRPRAIPITSPADAAMTSAIRQRAVPITPAGSGAGGASAAQAAPTSRSSLGVASRNRFGHRDGSIDRHDLRLNSAADTPPAADTAAENVPTNLFRSASTSLTRRGSGNQGALRAMTVDGMDLSSFTNGGVPSQQAAVDRSSPTSPRSADTL</sequence>
<protein>
    <submittedName>
        <fullName evidence="3">Uncharacterized protein</fullName>
    </submittedName>
</protein>
<evidence type="ECO:0000256" key="2">
    <source>
        <dbReference type="SAM" id="Phobius"/>
    </source>
</evidence>
<feature type="compositionally biased region" description="Low complexity" evidence="1">
    <location>
        <begin position="331"/>
        <end position="342"/>
    </location>
</feature>
<evidence type="ECO:0000313" key="4">
    <source>
        <dbReference type="Proteomes" id="UP000218811"/>
    </source>
</evidence>
<feature type="compositionally biased region" description="Basic and acidic residues" evidence="1">
    <location>
        <begin position="243"/>
        <end position="260"/>
    </location>
</feature>
<reference evidence="3 4" key="1">
    <citation type="journal article" date="2012" name="Science">
        <title>The Paleozoic origin of enzymatic lignin decomposition reconstructed from 31 fungal genomes.</title>
        <authorList>
            <person name="Floudas D."/>
            <person name="Binder M."/>
            <person name="Riley R."/>
            <person name="Barry K."/>
            <person name="Blanchette R.A."/>
            <person name="Henrissat B."/>
            <person name="Martinez A.T."/>
            <person name="Otillar R."/>
            <person name="Spatafora J.W."/>
            <person name="Yadav J.S."/>
            <person name="Aerts A."/>
            <person name="Benoit I."/>
            <person name="Boyd A."/>
            <person name="Carlson A."/>
            <person name="Copeland A."/>
            <person name="Coutinho P.M."/>
            <person name="de Vries R.P."/>
            <person name="Ferreira P."/>
            <person name="Findley K."/>
            <person name="Foster B."/>
            <person name="Gaskell J."/>
            <person name="Glotzer D."/>
            <person name="Gorecki P."/>
            <person name="Heitman J."/>
            <person name="Hesse C."/>
            <person name="Hori C."/>
            <person name="Igarashi K."/>
            <person name="Jurgens J.A."/>
            <person name="Kallen N."/>
            <person name="Kersten P."/>
            <person name="Kohler A."/>
            <person name="Kuees U."/>
            <person name="Kumar T.K.A."/>
            <person name="Kuo A."/>
            <person name="LaButti K."/>
            <person name="Larrondo L.F."/>
            <person name="Lindquist E."/>
            <person name="Ling A."/>
            <person name="Lombard V."/>
            <person name="Lucas S."/>
            <person name="Lundell T."/>
            <person name="Martin R."/>
            <person name="McLaughlin D.J."/>
            <person name="Morgenstern I."/>
            <person name="Morin E."/>
            <person name="Murat C."/>
            <person name="Nagy L.G."/>
            <person name="Nolan M."/>
            <person name="Ohm R.A."/>
            <person name="Patyshakuliyeva A."/>
            <person name="Rokas A."/>
            <person name="Ruiz-Duenas F.J."/>
            <person name="Sabat G."/>
            <person name="Salamov A."/>
            <person name="Samejima M."/>
            <person name="Schmutz J."/>
            <person name="Slot J.C."/>
            <person name="St John F."/>
            <person name="Stenlid J."/>
            <person name="Sun H."/>
            <person name="Sun S."/>
            <person name="Syed K."/>
            <person name="Tsang A."/>
            <person name="Wiebenga A."/>
            <person name="Young D."/>
            <person name="Pisabarro A."/>
            <person name="Eastwood D.C."/>
            <person name="Martin F."/>
            <person name="Cullen D."/>
            <person name="Grigoriev I.V."/>
            <person name="Hibbett D.S."/>
        </authorList>
    </citation>
    <scope>NUCLEOTIDE SEQUENCE [LARGE SCALE GENOMIC DNA]</scope>
    <source>
        <strain evidence="3 4">MD-104</strain>
    </source>
</reference>
<evidence type="ECO:0000256" key="1">
    <source>
        <dbReference type="SAM" id="MobiDB-lite"/>
    </source>
</evidence>
<feature type="non-terminal residue" evidence="3">
    <location>
        <position position="407"/>
    </location>
</feature>